<sequence>MFLKLLLVGILTAYFWRYFYYPEPESIISDTFKEEYDYVVVGAGTAGSVVAARLAEDAGASILLLEAGGHFDESKLTSWASGWIALFTSSFDWGYYTESEKDVFKGLAGKRSYWPRGKALGGTGVLNGMQYTRGSRFDYDGWAENGCVGWDYKSVLPYFLKSEDIQIPELYSSSIYHRRGGPIAVTYSPPSDLTPLVLKAGSELGYNVTDYNGELQEGFSVVQSTLRNGIRSSTAHEFIAKEKRHNLDIVTRSFVTKIFIQDKKANGVFFIRNGRKQYVKARKEIIVSTGAVNTPQLLMLSGIGPSKDLQKLDIEVVQDLPVGKNLQDHQITILPTPVKENVGPTWADLMSKWSELMYDYLKTGPLARTGLDGSAFLHIDKAKIGKSAPDIQIIFFNFLFGENFLNFEDRIAQELMEKDFNKHGFVTDICTTRPKSRGSIKLRSADPFDYPLIHANYYSNYEDIKTVLGGIRIWEKLMETDTFREIGVDTSKTKVSFCSQFEYRSDAYWECYIRHISTTEYHPCCTAPMGPDNDNSAVLDLKLRVRGIANLRVVDASVFPNITSGNINAPTVMVAEKAADMIRGIDTVGEFKNRLLLVGILTAYFLRYFYYPEPESIISDTVKEEYDYVVVGAGTAGSVVAARLAENAGTSILLLEAGGHFDESKLTSCASGWISLFTSSFDWGYYTECEKDVFKGLAGKRSYWPRGKALGGTGVLNGMQYTRGSSFDYDGWAENGCVGWDYKSVLPYFLKSEDIQIPELYSSSIYHRRGGPIAVTYSPPSGLTPLVLKAGSELGYNVTDYNGELQEGFSVVQSTLRNGIRSSTAHEYIAKEKRQNLDIVTRSFVTKIFIQDKKANGVFFIRNGRKQYVKARKEIIVSTGAVNTPQLLMLSGIVRKLNIEVVQDLPVGNNLQDHQITILPTPVKENVGPTWADLMSKWSELMYDYLKTGPLARTGLDGSAFLHIDKAKIGKSAPDIQIIFFNFLFGENFLNFEDRIAQELMEKDFNKHGFVTDICTTRPKSRGSIKLRSADPFDYPLIHANYYSNYEDIKTVLGGIRIWEKLMEIDTFREIGVDTSKTKVSFCSQFEYRSDAYWECYIRHISTTEYHPCCTAPMGPDNDNSAVLDLNLRVRGIANLRVVDASVFPNITSGNINAPTVMVAEKAADMIRGIDTVGEFKNRVWSVILNITKCNVSEATAGRYSYRFFWRYFYYLEPESIISDTVKEEYDYVVVGAGTAGSVVAARLAEDAGTSILLLEAGGHFDESKLTSWGSGWIALYTYSFDWGYYTESEKDVFKGLAGKRSYWPRGKALGGTGVLNGMQYTRESRFDYDRWAVNGCVGWDYKSVLPYFLKSEDIHISELYSSSYHSRGGPIAVTYSPPSGLTPLVLKAGFELGYNVTDYNGELQEGFSVVQSTLRNGIRSSTAHEFIAKEKRQNLDIDKKANGVFFIRNGRKQYVKAMKEIIVSTGVVNTPQLLMLSGIGPSKDLQKLDIEVVQDLPVGNNLQDHQITIMPTPVKENTGPTWADLE</sequence>
<evidence type="ECO:0000256" key="3">
    <source>
        <dbReference type="ARBA" id="ARBA00022630"/>
    </source>
</evidence>
<dbReference type="PANTHER" id="PTHR11552:SF147">
    <property type="entry name" value="CHOLINE DEHYDROGENASE, MITOCHONDRIAL"/>
    <property type="match status" value="1"/>
</dbReference>
<dbReference type="InterPro" id="IPR000172">
    <property type="entry name" value="GMC_OxRdtase_N"/>
</dbReference>
<evidence type="ECO:0000313" key="8">
    <source>
        <dbReference type="EMBL" id="WAR23417.1"/>
    </source>
</evidence>
<keyword evidence="9" id="KW-1185">Reference proteome</keyword>
<organism evidence="8 9">
    <name type="scientific">Mya arenaria</name>
    <name type="common">Soft-shell clam</name>
    <dbReference type="NCBI Taxonomy" id="6604"/>
    <lineage>
        <taxon>Eukaryota</taxon>
        <taxon>Metazoa</taxon>
        <taxon>Spiralia</taxon>
        <taxon>Lophotrochozoa</taxon>
        <taxon>Mollusca</taxon>
        <taxon>Bivalvia</taxon>
        <taxon>Autobranchia</taxon>
        <taxon>Heteroconchia</taxon>
        <taxon>Euheterodonta</taxon>
        <taxon>Imparidentia</taxon>
        <taxon>Neoheterodontei</taxon>
        <taxon>Myida</taxon>
        <taxon>Myoidea</taxon>
        <taxon>Myidae</taxon>
        <taxon>Mya</taxon>
    </lineage>
</organism>
<feature type="domain" description="Glucose-methanol-choline oxidoreductase N-terminal" evidence="6">
    <location>
        <begin position="117"/>
        <end position="140"/>
    </location>
</feature>
<gene>
    <name evidence="8" type="ORF">MAR_037086</name>
</gene>
<protein>
    <submittedName>
        <fullName evidence="8">DHGL-like protein</fullName>
    </submittedName>
</protein>
<comment type="similarity">
    <text evidence="2 5">Belongs to the GMC oxidoreductase family.</text>
</comment>
<feature type="domain" description="Glucose-methanol-choline oxidoreductase N-terminal" evidence="6">
    <location>
        <begin position="707"/>
        <end position="730"/>
    </location>
</feature>
<dbReference type="EMBL" id="CP111024">
    <property type="protein sequence ID" value="WAR23417.1"/>
    <property type="molecule type" value="Genomic_DNA"/>
</dbReference>
<evidence type="ECO:0000256" key="4">
    <source>
        <dbReference type="ARBA" id="ARBA00022827"/>
    </source>
</evidence>
<feature type="domain" description="Glucose-methanol-choline oxidoreductase N-terminal" evidence="7">
    <location>
        <begin position="290"/>
        <end position="304"/>
    </location>
</feature>
<dbReference type="InterPro" id="IPR007867">
    <property type="entry name" value="GMC_OxRtase_C"/>
</dbReference>
<dbReference type="PROSITE" id="PS00624">
    <property type="entry name" value="GMC_OXRED_2"/>
    <property type="match status" value="1"/>
</dbReference>
<dbReference type="SUPFAM" id="SSF54373">
    <property type="entry name" value="FAD-linked reductases, C-terminal domain"/>
    <property type="match status" value="2"/>
</dbReference>
<evidence type="ECO:0000256" key="5">
    <source>
        <dbReference type="RuleBase" id="RU003968"/>
    </source>
</evidence>
<dbReference type="PANTHER" id="PTHR11552">
    <property type="entry name" value="GLUCOSE-METHANOL-CHOLINE GMC OXIDOREDUCTASE"/>
    <property type="match status" value="1"/>
</dbReference>
<keyword evidence="3 5" id="KW-0285">Flavoprotein</keyword>
<dbReference type="SUPFAM" id="SSF51905">
    <property type="entry name" value="FAD/NAD(P)-binding domain"/>
    <property type="match status" value="3"/>
</dbReference>
<reference evidence="8" key="1">
    <citation type="submission" date="2022-11" db="EMBL/GenBank/DDBJ databases">
        <title>Centuries of genome instability and evolution in soft-shell clam transmissible cancer (bioRxiv).</title>
        <authorList>
            <person name="Hart S.F.M."/>
            <person name="Yonemitsu M.A."/>
            <person name="Giersch R.M."/>
            <person name="Beal B.F."/>
            <person name="Arriagada G."/>
            <person name="Davis B.W."/>
            <person name="Ostrander E.A."/>
            <person name="Goff S.P."/>
            <person name="Metzger M.J."/>
        </authorList>
    </citation>
    <scope>NUCLEOTIDE SEQUENCE</scope>
    <source>
        <strain evidence="8">MELC-2E11</strain>
        <tissue evidence="8">Siphon/mantle</tissue>
    </source>
</reference>
<keyword evidence="4 5" id="KW-0274">FAD</keyword>
<evidence type="ECO:0000259" key="7">
    <source>
        <dbReference type="PROSITE" id="PS00624"/>
    </source>
</evidence>
<dbReference type="Pfam" id="PF05199">
    <property type="entry name" value="GMC_oxred_C"/>
    <property type="match status" value="2"/>
</dbReference>
<evidence type="ECO:0000313" key="9">
    <source>
        <dbReference type="Proteomes" id="UP001164746"/>
    </source>
</evidence>
<dbReference type="InterPro" id="IPR036188">
    <property type="entry name" value="FAD/NAD-bd_sf"/>
</dbReference>
<proteinExistence type="inferred from homology"/>
<dbReference type="Pfam" id="PF00732">
    <property type="entry name" value="GMC_oxred_N"/>
    <property type="match status" value="3"/>
</dbReference>
<accession>A0ABY7FP84</accession>
<evidence type="ECO:0000256" key="1">
    <source>
        <dbReference type="ARBA" id="ARBA00001974"/>
    </source>
</evidence>
<dbReference type="Gene3D" id="3.30.560.10">
    <property type="entry name" value="Glucose Oxidase, domain 3"/>
    <property type="match status" value="2"/>
</dbReference>
<dbReference type="Gene3D" id="3.50.50.60">
    <property type="entry name" value="FAD/NAD(P)-binding domain"/>
    <property type="match status" value="3"/>
</dbReference>
<dbReference type="InterPro" id="IPR012132">
    <property type="entry name" value="GMC_OxRdtase"/>
</dbReference>
<evidence type="ECO:0000259" key="6">
    <source>
        <dbReference type="PROSITE" id="PS00623"/>
    </source>
</evidence>
<name>A0ABY7FP84_MYAAR</name>
<dbReference type="Proteomes" id="UP001164746">
    <property type="component" value="Chromosome 13"/>
</dbReference>
<comment type="cofactor">
    <cofactor evidence="1">
        <name>FAD</name>
        <dbReference type="ChEBI" id="CHEBI:57692"/>
    </cofactor>
</comment>
<dbReference type="PROSITE" id="PS00623">
    <property type="entry name" value="GMC_OXRED_1"/>
    <property type="match status" value="2"/>
</dbReference>
<evidence type="ECO:0000256" key="2">
    <source>
        <dbReference type="ARBA" id="ARBA00010790"/>
    </source>
</evidence>